<reference evidence="1" key="1">
    <citation type="journal article" date="2019" name="bioRxiv">
        <title>The Genome of the Zebra Mussel, Dreissena polymorpha: A Resource for Invasive Species Research.</title>
        <authorList>
            <person name="McCartney M.A."/>
            <person name="Auch B."/>
            <person name="Kono T."/>
            <person name="Mallez S."/>
            <person name="Zhang Y."/>
            <person name="Obille A."/>
            <person name="Becker A."/>
            <person name="Abrahante J.E."/>
            <person name="Garbe J."/>
            <person name="Badalamenti J.P."/>
            <person name="Herman A."/>
            <person name="Mangelson H."/>
            <person name="Liachko I."/>
            <person name="Sullivan S."/>
            <person name="Sone E.D."/>
            <person name="Koren S."/>
            <person name="Silverstein K.A.T."/>
            <person name="Beckman K.B."/>
            <person name="Gohl D.M."/>
        </authorList>
    </citation>
    <scope>NUCLEOTIDE SEQUENCE</scope>
    <source>
        <strain evidence="1">Duluth1</strain>
        <tissue evidence="1">Whole animal</tissue>
    </source>
</reference>
<dbReference type="EMBL" id="JAIWYP010000014">
    <property type="protein sequence ID" value="KAH3709085.1"/>
    <property type="molecule type" value="Genomic_DNA"/>
</dbReference>
<sequence>MEHAINELKANGGRNATSIKVTIDGCFVVTELKTNQDIGATYIYMSTGRVTVHTDCRRFIPDHKLKEKITTEQNNILLAVYCITECDTTSGFY</sequence>
<accession>A0A9D4BTP3</accession>
<dbReference type="Proteomes" id="UP000828390">
    <property type="component" value="Unassembled WGS sequence"/>
</dbReference>
<proteinExistence type="predicted"/>
<name>A0A9D4BTP3_DREPO</name>
<comment type="caution">
    <text evidence="1">The sequence shown here is derived from an EMBL/GenBank/DDBJ whole genome shotgun (WGS) entry which is preliminary data.</text>
</comment>
<reference evidence="1" key="2">
    <citation type="submission" date="2020-11" db="EMBL/GenBank/DDBJ databases">
        <authorList>
            <person name="McCartney M.A."/>
            <person name="Auch B."/>
            <person name="Kono T."/>
            <person name="Mallez S."/>
            <person name="Becker A."/>
            <person name="Gohl D.M."/>
            <person name="Silverstein K.A.T."/>
            <person name="Koren S."/>
            <person name="Bechman K.B."/>
            <person name="Herman A."/>
            <person name="Abrahante J.E."/>
            <person name="Garbe J."/>
        </authorList>
    </citation>
    <scope>NUCLEOTIDE SEQUENCE</scope>
    <source>
        <strain evidence="1">Duluth1</strain>
        <tissue evidence="1">Whole animal</tissue>
    </source>
</reference>
<evidence type="ECO:0000313" key="1">
    <source>
        <dbReference type="EMBL" id="KAH3709085.1"/>
    </source>
</evidence>
<evidence type="ECO:0000313" key="2">
    <source>
        <dbReference type="Proteomes" id="UP000828390"/>
    </source>
</evidence>
<protein>
    <submittedName>
        <fullName evidence="1">Uncharacterized protein</fullName>
    </submittedName>
</protein>
<gene>
    <name evidence="1" type="ORF">DPMN_068545</name>
</gene>
<keyword evidence="2" id="KW-1185">Reference proteome</keyword>
<organism evidence="1 2">
    <name type="scientific">Dreissena polymorpha</name>
    <name type="common">Zebra mussel</name>
    <name type="synonym">Mytilus polymorpha</name>
    <dbReference type="NCBI Taxonomy" id="45954"/>
    <lineage>
        <taxon>Eukaryota</taxon>
        <taxon>Metazoa</taxon>
        <taxon>Spiralia</taxon>
        <taxon>Lophotrochozoa</taxon>
        <taxon>Mollusca</taxon>
        <taxon>Bivalvia</taxon>
        <taxon>Autobranchia</taxon>
        <taxon>Heteroconchia</taxon>
        <taxon>Euheterodonta</taxon>
        <taxon>Imparidentia</taxon>
        <taxon>Neoheterodontei</taxon>
        <taxon>Myida</taxon>
        <taxon>Dreissenoidea</taxon>
        <taxon>Dreissenidae</taxon>
        <taxon>Dreissena</taxon>
    </lineage>
</organism>
<dbReference type="AlphaFoldDB" id="A0A9D4BTP3"/>